<dbReference type="InterPro" id="IPR010987">
    <property type="entry name" value="Glutathione-S-Trfase_C-like"/>
</dbReference>
<dbReference type="PROSITE" id="PS50404">
    <property type="entry name" value="GST_NTER"/>
    <property type="match status" value="1"/>
</dbReference>
<evidence type="ECO:0000256" key="2">
    <source>
        <dbReference type="ARBA" id="ARBA00022679"/>
    </source>
</evidence>
<keyword evidence="2" id="KW-0808">Transferase</keyword>
<dbReference type="GO" id="GO:0005737">
    <property type="term" value="C:cytoplasm"/>
    <property type="evidence" value="ECO:0007669"/>
    <property type="project" value="TreeGrafter"/>
</dbReference>
<accession>A0A8K0HAJ9</accession>
<organism evidence="7 8">
    <name type="scientific">Rhamnella rubrinervis</name>
    <dbReference type="NCBI Taxonomy" id="2594499"/>
    <lineage>
        <taxon>Eukaryota</taxon>
        <taxon>Viridiplantae</taxon>
        <taxon>Streptophyta</taxon>
        <taxon>Embryophyta</taxon>
        <taxon>Tracheophyta</taxon>
        <taxon>Spermatophyta</taxon>
        <taxon>Magnoliopsida</taxon>
        <taxon>eudicotyledons</taxon>
        <taxon>Gunneridae</taxon>
        <taxon>Pentapetalae</taxon>
        <taxon>rosids</taxon>
        <taxon>fabids</taxon>
        <taxon>Rosales</taxon>
        <taxon>Rhamnaceae</taxon>
        <taxon>rhamnoid group</taxon>
        <taxon>Rhamneae</taxon>
        <taxon>Rhamnella</taxon>
    </lineage>
</organism>
<dbReference type="GO" id="GO:0006749">
    <property type="term" value="P:glutathione metabolic process"/>
    <property type="evidence" value="ECO:0007669"/>
    <property type="project" value="InterPro"/>
</dbReference>
<dbReference type="PANTHER" id="PTHR11260:SF676">
    <property type="entry name" value="GLUTATHIONE S-TRANSFERASE U8"/>
    <property type="match status" value="1"/>
</dbReference>
<dbReference type="InterPro" id="IPR036249">
    <property type="entry name" value="Thioredoxin-like_sf"/>
</dbReference>
<evidence type="ECO:0000313" key="8">
    <source>
        <dbReference type="Proteomes" id="UP000796880"/>
    </source>
</evidence>
<dbReference type="SUPFAM" id="SSF52833">
    <property type="entry name" value="Thioredoxin-like"/>
    <property type="match status" value="1"/>
</dbReference>
<evidence type="ECO:0000313" key="7">
    <source>
        <dbReference type="EMBL" id="KAF3449041.1"/>
    </source>
</evidence>
<sequence>MAEESVKLYGVWVSPFSRRVEIALKLKGVDYEYSEEDLANKSPLLLKYNPVYKKVPTFLHNGKPLAESLVILEYIDETWTNSPLLPNNPYQTAQARFWARFIDDKCIPSLWKALWAREDQEKAVEEAKEYLQFLENEVKDKKFFGGETVGLVDIAGDFIAFWVPTIQEAVGVKILSEEEFPKLCQWSHEFANHSLVKEKLPPKDELLAFFKSRHF</sequence>
<dbReference type="AlphaFoldDB" id="A0A8K0HAJ9"/>
<protein>
    <recommendedName>
        <fullName evidence="1">glutathione transferase</fullName>
        <ecNumber evidence="1">2.5.1.18</ecNumber>
    </recommendedName>
</protein>
<dbReference type="FunFam" id="3.40.30.10:FF:000014">
    <property type="entry name" value="Tau class glutathione S-transferase"/>
    <property type="match status" value="1"/>
</dbReference>
<keyword evidence="8" id="KW-1185">Reference proteome</keyword>
<dbReference type="SFLD" id="SFLDG01152">
    <property type="entry name" value="Main.3:_Omega-_and_Tau-like"/>
    <property type="match status" value="1"/>
</dbReference>
<dbReference type="FunFam" id="1.20.1050.10:FF:000012">
    <property type="entry name" value="Tau class glutathione S-transferase"/>
    <property type="match status" value="1"/>
</dbReference>
<evidence type="ECO:0000259" key="6">
    <source>
        <dbReference type="PROSITE" id="PS50405"/>
    </source>
</evidence>
<dbReference type="SUPFAM" id="SSF47616">
    <property type="entry name" value="GST C-terminal domain-like"/>
    <property type="match status" value="1"/>
</dbReference>
<evidence type="ECO:0000259" key="5">
    <source>
        <dbReference type="PROSITE" id="PS50404"/>
    </source>
</evidence>
<comment type="catalytic activity">
    <reaction evidence="3">
        <text>RX + glutathione = an S-substituted glutathione + a halide anion + H(+)</text>
        <dbReference type="Rhea" id="RHEA:16437"/>
        <dbReference type="ChEBI" id="CHEBI:15378"/>
        <dbReference type="ChEBI" id="CHEBI:16042"/>
        <dbReference type="ChEBI" id="CHEBI:17792"/>
        <dbReference type="ChEBI" id="CHEBI:57925"/>
        <dbReference type="ChEBI" id="CHEBI:90779"/>
        <dbReference type="EC" id="2.5.1.18"/>
    </reaction>
</comment>
<dbReference type="PANTHER" id="PTHR11260">
    <property type="entry name" value="GLUTATHIONE S-TRANSFERASE, GST, SUPERFAMILY, GST DOMAIN CONTAINING"/>
    <property type="match status" value="1"/>
</dbReference>
<dbReference type="EMBL" id="VOIH02000004">
    <property type="protein sequence ID" value="KAF3449041.1"/>
    <property type="molecule type" value="Genomic_DNA"/>
</dbReference>
<feature type="domain" description="GST C-terminal" evidence="6">
    <location>
        <begin position="88"/>
        <end position="215"/>
    </location>
</feature>
<comment type="similarity">
    <text evidence="4">Belongs to the GST superfamily.</text>
</comment>
<name>A0A8K0HAJ9_9ROSA</name>
<feature type="domain" description="GST N-terminal" evidence="5">
    <location>
        <begin position="4"/>
        <end position="83"/>
    </location>
</feature>
<dbReference type="InterPro" id="IPR045074">
    <property type="entry name" value="GST_C_Tau"/>
</dbReference>
<dbReference type="PROSITE" id="PS50405">
    <property type="entry name" value="GST_CTER"/>
    <property type="match status" value="1"/>
</dbReference>
<dbReference type="Gene3D" id="3.40.30.10">
    <property type="entry name" value="Glutaredoxin"/>
    <property type="match status" value="1"/>
</dbReference>
<dbReference type="InterPro" id="IPR036282">
    <property type="entry name" value="Glutathione-S-Trfase_C_sf"/>
</dbReference>
<comment type="caution">
    <text evidence="7">The sequence shown here is derived from an EMBL/GenBank/DDBJ whole genome shotgun (WGS) entry which is preliminary data.</text>
</comment>
<evidence type="ECO:0000256" key="1">
    <source>
        <dbReference type="ARBA" id="ARBA00012452"/>
    </source>
</evidence>
<dbReference type="CDD" id="cd03185">
    <property type="entry name" value="GST_C_Tau"/>
    <property type="match status" value="1"/>
</dbReference>
<dbReference type="Gene3D" id="1.20.1050.10">
    <property type="match status" value="1"/>
</dbReference>
<dbReference type="SFLD" id="SFLDS00019">
    <property type="entry name" value="Glutathione_Transferase_(cytos"/>
    <property type="match status" value="1"/>
</dbReference>
<dbReference type="CDD" id="cd03058">
    <property type="entry name" value="GST_N_Tau"/>
    <property type="match status" value="1"/>
</dbReference>
<proteinExistence type="inferred from homology"/>
<dbReference type="InterPro" id="IPR004045">
    <property type="entry name" value="Glutathione_S-Trfase_N"/>
</dbReference>
<dbReference type="SFLD" id="SFLDG00358">
    <property type="entry name" value="Main_(cytGST)"/>
    <property type="match status" value="1"/>
</dbReference>
<reference evidence="7" key="1">
    <citation type="submission" date="2020-03" db="EMBL/GenBank/DDBJ databases">
        <title>A high-quality chromosome-level genome assembly of a woody plant with both climbing and erect habits, Rhamnella rubrinervis.</title>
        <authorList>
            <person name="Lu Z."/>
            <person name="Yang Y."/>
            <person name="Zhu X."/>
            <person name="Sun Y."/>
        </authorList>
    </citation>
    <scope>NUCLEOTIDE SEQUENCE</scope>
    <source>
        <strain evidence="7">BYM</strain>
        <tissue evidence="7">Leaf</tissue>
    </source>
</reference>
<evidence type="ECO:0000256" key="3">
    <source>
        <dbReference type="ARBA" id="ARBA00047960"/>
    </source>
</evidence>
<dbReference type="InterPro" id="IPR045073">
    <property type="entry name" value="Omega/Tau-like"/>
</dbReference>
<dbReference type="Pfam" id="PF02798">
    <property type="entry name" value="GST_N"/>
    <property type="match status" value="1"/>
</dbReference>
<dbReference type="EC" id="2.5.1.18" evidence="1"/>
<gene>
    <name evidence="7" type="ORF">FNV43_RR09765</name>
</gene>
<evidence type="ECO:0000256" key="4">
    <source>
        <dbReference type="RuleBase" id="RU003494"/>
    </source>
</evidence>
<dbReference type="GO" id="GO:0004364">
    <property type="term" value="F:glutathione transferase activity"/>
    <property type="evidence" value="ECO:0007669"/>
    <property type="project" value="UniProtKB-EC"/>
</dbReference>
<dbReference type="InterPro" id="IPR040079">
    <property type="entry name" value="Glutathione_S-Trfase"/>
</dbReference>
<dbReference type="Pfam" id="PF00043">
    <property type="entry name" value="GST_C"/>
    <property type="match status" value="1"/>
</dbReference>
<dbReference type="OrthoDB" id="4951845at2759"/>
<dbReference type="Proteomes" id="UP000796880">
    <property type="component" value="Unassembled WGS sequence"/>
</dbReference>
<dbReference type="InterPro" id="IPR004046">
    <property type="entry name" value="GST_C"/>
</dbReference>